<dbReference type="Proteomes" id="UP000821866">
    <property type="component" value="Chromosome 11"/>
</dbReference>
<dbReference type="AlphaFoldDB" id="A0A9J6ENX3"/>
<feature type="domain" description="Apple" evidence="3">
    <location>
        <begin position="101"/>
        <end position="190"/>
    </location>
</feature>
<evidence type="ECO:0000313" key="4">
    <source>
        <dbReference type="EMBL" id="KAH8035804.1"/>
    </source>
</evidence>
<keyword evidence="2" id="KW-0732">Signal</keyword>
<proteinExistence type="predicted"/>
<dbReference type="EMBL" id="JABSTU010000003">
    <property type="protein sequence ID" value="KAH8035804.1"/>
    <property type="molecule type" value="Genomic_DNA"/>
</dbReference>
<name>A0A9J6ENX3_RHIMP</name>
<dbReference type="Pfam" id="PF00024">
    <property type="entry name" value="PAN_1"/>
    <property type="match status" value="1"/>
</dbReference>
<keyword evidence="5" id="KW-1185">Reference proteome</keyword>
<dbReference type="SUPFAM" id="SSF57414">
    <property type="entry name" value="Hairpin loop containing domain-like"/>
    <property type="match status" value="1"/>
</dbReference>
<dbReference type="VEuPathDB" id="VectorBase:LOC119180929"/>
<dbReference type="PROSITE" id="PS50948">
    <property type="entry name" value="PAN"/>
    <property type="match status" value="1"/>
</dbReference>
<evidence type="ECO:0000259" key="3">
    <source>
        <dbReference type="PROSITE" id="PS50948"/>
    </source>
</evidence>
<reference evidence="4" key="2">
    <citation type="submission" date="2021-09" db="EMBL/GenBank/DDBJ databases">
        <authorList>
            <person name="Jia N."/>
            <person name="Wang J."/>
            <person name="Shi W."/>
            <person name="Du L."/>
            <person name="Sun Y."/>
            <person name="Zhan W."/>
            <person name="Jiang J."/>
            <person name="Wang Q."/>
            <person name="Zhang B."/>
            <person name="Ji P."/>
            <person name="Sakyi L.B."/>
            <person name="Cui X."/>
            <person name="Yuan T."/>
            <person name="Jiang B."/>
            <person name="Yang W."/>
            <person name="Lam T.T.-Y."/>
            <person name="Chang Q."/>
            <person name="Ding S."/>
            <person name="Wang X."/>
            <person name="Zhu J."/>
            <person name="Ruan X."/>
            <person name="Zhao L."/>
            <person name="Wei J."/>
            <person name="Que T."/>
            <person name="Du C."/>
            <person name="Cheng J."/>
            <person name="Dai P."/>
            <person name="Han X."/>
            <person name="Huang E."/>
            <person name="Gao Y."/>
            <person name="Liu J."/>
            <person name="Shao H."/>
            <person name="Ye R."/>
            <person name="Li L."/>
            <person name="Wei W."/>
            <person name="Wang X."/>
            <person name="Wang C."/>
            <person name="Huo Q."/>
            <person name="Li W."/>
            <person name="Guo W."/>
            <person name="Chen H."/>
            <person name="Chen S."/>
            <person name="Zhou L."/>
            <person name="Zhou L."/>
            <person name="Ni X."/>
            <person name="Tian J."/>
            <person name="Zhou Y."/>
            <person name="Sheng Y."/>
            <person name="Liu T."/>
            <person name="Pan Y."/>
            <person name="Xia L."/>
            <person name="Li J."/>
            <person name="Zhao F."/>
            <person name="Cao W."/>
        </authorList>
    </citation>
    <scope>NUCLEOTIDE SEQUENCE</scope>
    <source>
        <strain evidence="4">Rmic-2018</strain>
        <tissue evidence="4">Larvae</tissue>
    </source>
</reference>
<evidence type="ECO:0000256" key="2">
    <source>
        <dbReference type="SAM" id="SignalP"/>
    </source>
</evidence>
<dbReference type="InterPro" id="IPR003609">
    <property type="entry name" value="Pan_app"/>
</dbReference>
<comment type="caution">
    <text evidence="4">The sequence shown here is derived from an EMBL/GenBank/DDBJ whole genome shotgun (WGS) entry which is preliminary data.</text>
</comment>
<evidence type="ECO:0000313" key="5">
    <source>
        <dbReference type="Proteomes" id="UP000821866"/>
    </source>
</evidence>
<feature type="chain" id="PRO_5039942511" description="Apple domain-containing protein" evidence="2">
    <location>
        <begin position="22"/>
        <end position="211"/>
    </location>
</feature>
<protein>
    <recommendedName>
        <fullName evidence="3">Apple domain-containing protein</fullName>
    </recommendedName>
</protein>
<gene>
    <name evidence="4" type="ORF">HPB51_008631</name>
</gene>
<reference evidence="4" key="1">
    <citation type="journal article" date="2020" name="Cell">
        <title>Large-Scale Comparative Analyses of Tick Genomes Elucidate Their Genetic Diversity and Vector Capacities.</title>
        <authorList>
            <consortium name="Tick Genome and Microbiome Consortium (TIGMIC)"/>
            <person name="Jia N."/>
            <person name="Wang J."/>
            <person name="Shi W."/>
            <person name="Du L."/>
            <person name="Sun Y."/>
            <person name="Zhan W."/>
            <person name="Jiang J.F."/>
            <person name="Wang Q."/>
            <person name="Zhang B."/>
            <person name="Ji P."/>
            <person name="Bell-Sakyi L."/>
            <person name="Cui X.M."/>
            <person name="Yuan T.T."/>
            <person name="Jiang B.G."/>
            <person name="Yang W.F."/>
            <person name="Lam T.T."/>
            <person name="Chang Q.C."/>
            <person name="Ding S.J."/>
            <person name="Wang X.J."/>
            <person name="Zhu J.G."/>
            <person name="Ruan X.D."/>
            <person name="Zhao L."/>
            <person name="Wei J.T."/>
            <person name="Ye R.Z."/>
            <person name="Que T.C."/>
            <person name="Du C.H."/>
            <person name="Zhou Y.H."/>
            <person name="Cheng J.X."/>
            <person name="Dai P.F."/>
            <person name="Guo W.B."/>
            <person name="Han X.H."/>
            <person name="Huang E.J."/>
            <person name="Li L.F."/>
            <person name="Wei W."/>
            <person name="Gao Y.C."/>
            <person name="Liu J.Z."/>
            <person name="Shao H.Z."/>
            <person name="Wang X."/>
            <person name="Wang C.C."/>
            <person name="Yang T.C."/>
            <person name="Huo Q.B."/>
            <person name="Li W."/>
            <person name="Chen H.Y."/>
            <person name="Chen S.E."/>
            <person name="Zhou L.G."/>
            <person name="Ni X.B."/>
            <person name="Tian J.H."/>
            <person name="Sheng Y."/>
            <person name="Liu T."/>
            <person name="Pan Y.S."/>
            <person name="Xia L.Y."/>
            <person name="Li J."/>
            <person name="Zhao F."/>
            <person name="Cao W.C."/>
        </authorList>
    </citation>
    <scope>NUCLEOTIDE SEQUENCE</scope>
    <source>
        <strain evidence="4">Rmic-2018</strain>
    </source>
</reference>
<organism evidence="4 5">
    <name type="scientific">Rhipicephalus microplus</name>
    <name type="common">Cattle tick</name>
    <name type="synonym">Boophilus microplus</name>
    <dbReference type="NCBI Taxonomy" id="6941"/>
    <lineage>
        <taxon>Eukaryota</taxon>
        <taxon>Metazoa</taxon>
        <taxon>Ecdysozoa</taxon>
        <taxon>Arthropoda</taxon>
        <taxon>Chelicerata</taxon>
        <taxon>Arachnida</taxon>
        <taxon>Acari</taxon>
        <taxon>Parasitiformes</taxon>
        <taxon>Ixodida</taxon>
        <taxon>Ixodoidea</taxon>
        <taxon>Ixodidae</taxon>
        <taxon>Rhipicephalinae</taxon>
        <taxon>Rhipicephalus</taxon>
        <taxon>Boophilus</taxon>
    </lineage>
</organism>
<feature type="signal peptide" evidence="2">
    <location>
        <begin position="1"/>
        <end position="21"/>
    </location>
</feature>
<evidence type="ECO:0000256" key="1">
    <source>
        <dbReference type="SAM" id="MobiDB-lite"/>
    </source>
</evidence>
<sequence>MSRLPVLMFLLLDVLTTATTGQDVPFTTATPTPTTTLTTAASSTDVPTTTRTLASQTAVTLTTSTTTPTTYQSSSSPFAPEFTTAEASPRAITSESAVPWCLREHVSYERLSGYKVADMLAGQRTLPEPTQPAPPSTAEECYLRCLDDDRCRGYSVNHVRQVCALTWFDVANRSDYLLADPNWSFHRKICLPGEYATKMWLITRLITARLN</sequence>
<feature type="compositionally biased region" description="Low complexity" evidence="1">
    <location>
        <begin position="27"/>
        <end position="44"/>
    </location>
</feature>
<feature type="region of interest" description="Disordered" evidence="1">
    <location>
        <begin position="26"/>
        <end position="48"/>
    </location>
</feature>
<accession>A0A9J6ENX3</accession>